<organism evidence="1 2">
    <name type="scientific">Kaistella flava</name>
    <name type="common">ex Peng et al. 2021</name>
    <dbReference type="NCBI Taxonomy" id="2038776"/>
    <lineage>
        <taxon>Bacteria</taxon>
        <taxon>Pseudomonadati</taxon>
        <taxon>Bacteroidota</taxon>
        <taxon>Flavobacteriia</taxon>
        <taxon>Flavobacteriales</taxon>
        <taxon>Weeksellaceae</taxon>
        <taxon>Chryseobacterium group</taxon>
        <taxon>Kaistella</taxon>
    </lineage>
</organism>
<accession>A0A7M2Y9N6</accession>
<dbReference type="AlphaFoldDB" id="A0A7M2Y9N6"/>
<keyword evidence="2" id="KW-1185">Reference proteome</keyword>
<sequence length="213" mass="24306">MNKIYIFSGLGVDKRVFENIGFGDLDVEFIDWIEPLKKESLENYAKRIAQKITSDNAVLIGLSFGGIIAVEISKIIQPKKVVLIASAKTRNELPKIYHLAGKLRLNKLIPSSLLISQNFITDWFFGIETKSEKQLLKKILKETNPQFLGWAINEIANWDNEFEPNNCIHIHGNKDRIIPIQNVQADFVIQNGGHFMTVNKSKEIEEIIKQICE</sequence>
<name>A0A7M2Y9N6_9FLAO</name>
<evidence type="ECO:0000313" key="1">
    <source>
        <dbReference type="EMBL" id="QOW10796.1"/>
    </source>
</evidence>
<dbReference type="InterPro" id="IPR029058">
    <property type="entry name" value="AB_hydrolase_fold"/>
</dbReference>
<proteinExistence type="predicted"/>
<keyword evidence="1" id="KW-0378">Hydrolase</keyword>
<dbReference type="GO" id="GO:0016787">
    <property type="term" value="F:hydrolase activity"/>
    <property type="evidence" value="ECO:0007669"/>
    <property type="project" value="UniProtKB-KW"/>
</dbReference>
<reference evidence="1 2" key="1">
    <citation type="submission" date="2019-05" db="EMBL/GenBank/DDBJ databases">
        <title>Chryseobacterium sp. isolated from King George Island, maritime Antarctica.</title>
        <authorList>
            <person name="Peng X."/>
        </authorList>
    </citation>
    <scope>NUCLEOTIDE SEQUENCE [LARGE SCALE GENOMIC DNA]</scope>
    <source>
        <strain evidence="1 2">7-3A</strain>
    </source>
</reference>
<dbReference type="Proteomes" id="UP000594195">
    <property type="component" value="Chromosome"/>
</dbReference>
<evidence type="ECO:0000313" key="2">
    <source>
        <dbReference type="Proteomes" id="UP000594195"/>
    </source>
</evidence>
<gene>
    <name evidence="1" type="ORF">Q73A0000_10625</name>
</gene>
<dbReference type="EMBL" id="CP040442">
    <property type="protein sequence ID" value="QOW10796.1"/>
    <property type="molecule type" value="Genomic_DNA"/>
</dbReference>
<dbReference type="SUPFAM" id="SSF53474">
    <property type="entry name" value="alpha/beta-Hydrolases"/>
    <property type="match status" value="1"/>
</dbReference>
<dbReference type="Gene3D" id="3.40.50.1820">
    <property type="entry name" value="alpha/beta hydrolase"/>
    <property type="match status" value="1"/>
</dbReference>
<protein>
    <submittedName>
        <fullName evidence="1">Alpha/beta hydrolase</fullName>
    </submittedName>
</protein>
<dbReference type="RefSeq" id="WP_193810961.1">
    <property type="nucleotide sequence ID" value="NZ_CP040442.1"/>
</dbReference>
<dbReference type="KEGG" id="kfa:Q73A0000_10625"/>